<evidence type="ECO:0000256" key="5">
    <source>
        <dbReference type="PROSITE-ProRule" id="PRU01240"/>
    </source>
</evidence>
<name>A0A538SKM9_UNCEI</name>
<dbReference type="InterPro" id="IPR036852">
    <property type="entry name" value="Peptidase_S8/S53_dom_sf"/>
</dbReference>
<evidence type="ECO:0000313" key="8">
    <source>
        <dbReference type="Proteomes" id="UP000319829"/>
    </source>
</evidence>
<dbReference type="AlphaFoldDB" id="A0A538SKM9"/>
<evidence type="ECO:0000256" key="4">
    <source>
        <dbReference type="ARBA" id="ARBA00022825"/>
    </source>
</evidence>
<dbReference type="InterPro" id="IPR051048">
    <property type="entry name" value="Peptidase_S8/S53_subtilisin"/>
</dbReference>
<dbReference type="GO" id="GO:0004252">
    <property type="term" value="F:serine-type endopeptidase activity"/>
    <property type="evidence" value="ECO:0007669"/>
    <property type="project" value="InterPro"/>
</dbReference>
<keyword evidence="4" id="KW-0720">Serine protease</keyword>
<dbReference type="NCBIfam" id="NF041940">
    <property type="entry name" value="choice_anch_X"/>
    <property type="match status" value="1"/>
</dbReference>
<comment type="caution">
    <text evidence="5">Lacks conserved residue(s) required for the propagation of feature annotation.</text>
</comment>
<dbReference type="InterPro" id="IPR000209">
    <property type="entry name" value="Peptidase_S8/S53_dom"/>
</dbReference>
<evidence type="ECO:0000256" key="2">
    <source>
        <dbReference type="ARBA" id="ARBA00022670"/>
    </source>
</evidence>
<dbReference type="InterPro" id="IPR023828">
    <property type="entry name" value="Peptidase_S8_Ser-AS"/>
</dbReference>
<dbReference type="SUPFAM" id="SSF52743">
    <property type="entry name" value="Subtilisin-like"/>
    <property type="match status" value="1"/>
</dbReference>
<dbReference type="PANTHER" id="PTHR43399">
    <property type="entry name" value="SUBTILISIN-RELATED"/>
    <property type="match status" value="1"/>
</dbReference>
<comment type="caution">
    <text evidence="7">The sequence shown here is derived from an EMBL/GenBank/DDBJ whole genome shotgun (WGS) entry which is preliminary data.</text>
</comment>
<dbReference type="PROSITE" id="PS00138">
    <property type="entry name" value="SUBTILASE_SER"/>
    <property type="match status" value="1"/>
</dbReference>
<dbReference type="PANTHER" id="PTHR43399:SF4">
    <property type="entry name" value="CELL WALL-ASSOCIATED PROTEASE"/>
    <property type="match status" value="1"/>
</dbReference>
<dbReference type="Proteomes" id="UP000319829">
    <property type="component" value="Unassembled WGS sequence"/>
</dbReference>
<evidence type="ECO:0000313" key="7">
    <source>
        <dbReference type="EMBL" id="TMQ51911.1"/>
    </source>
</evidence>
<evidence type="ECO:0000256" key="1">
    <source>
        <dbReference type="ARBA" id="ARBA00011073"/>
    </source>
</evidence>
<keyword evidence="2 7" id="KW-0645">Protease</keyword>
<proteinExistence type="inferred from homology"/>
<protein>
    <submittedName>
        <fullName evidence="7">Serine protease</fullName>
    </submittedName>
</protein>
<evidence type="ECO:0000259" key="6">
    <source>
        <dbReference type="Pfam" id="PF00082"/>
    </source>
</evidence>
<dbReference type="PROSITE" id="PS51892">
    <property type="entry name" value="SUBTILASE"/>
    <property type="match status" value="1"/>
</dbReference>
<dbReference type="Pfam" id="PF00082">
    <property type="entry name" value="Peptidase_S8"/>
    <property type="match status" value="1"/>
</dbReference>
<feature type="domain" description="Peptidase S8/S53" evidence="6">
    <location>
        <begin position="2"/>
        <end position="96"/>
    </location>
</feature>
<dbReference type="EMBL" id="VBOU01000127">
    <property type="protein sequence ID" value="TMQ51911.1"/>
    <property type="molecule type" value="Genomic_DNA"/>
</dbReference>
<accession>A0A538SKM9</accession>
<comment type="similarity">
    <text evidence="1 5">Belongs to the peptidase S8 family.</text>
</comment>
<sequence length="438" mass="46272">MNNDSTPVYPANYYLPNVISVAATTRTDGQAFFSNFGRRTVHLGAPGDQILSTTRGNTYQIFSGTSMATPHVTGVAALLKAQDPGRDWRAIKNLILSGGDTIPSLTNTITRKRLNARGALTCSNSTVLSRLIPVATTITGSTGTPIDLAALHINCASPNGNVSVTVNPGGQIVTLVDDGLGSDQAAGDGIYSGQWTPSAGGTYTLTFPGSDVVTVQVPSNYTAAPTTFSYRTITGTNLNLSDDFSVSITSPFPILFGGVSFTNLFVSSNGNVNFTGLFTEFSNASIPTFLATTLVAPWWDDLFPVGTSQNVFWAVTGTEPSRELVIEWRDLQHFSCTSVAGATVKFQVVFFEGSSNILFNYADATFGGKCAFADRGGSATVGVQVGSSVGTQYSFNLQTLSNNFSLLWKAAPPPTIRVTPSSRDFGSVPISGSEDRTF</sequence>
<gene>
    <name evidence="7" type="ORF">E6K74_12885</name>
</gene>
<dbReference type="GO" id="GO:0006508">
    <property type="term" value="P:proteolysis"/>
    <property type="evidence" value="ECO:0007669"/>
    <property type="project" value="UniProtKB-KW"/>
</dbReference>
<dbReference type="Gene3D" id="3.40.50.200">
    <property type="entry name" value="Peptidase S8/S53 domain"/>
    <property type="match status" value="1"/>
</dbReference>
<evidence type="ECO:0000256" key="3">
    <source>
        <dbReference type="ARBA" id="ARBA00022801"/>
    </source>
</evidence>
<feature type="non-terminal residue" evidence="7">
    <location>
        <position position="438"/>
    </location>
</feature>
<reference evidence="7 8" key="1">
    <citation type="journal article" date="2019" name="Nat. Microbiol.">
        <title>Mediterranean grassland soil C-N compound turnover is dependent on rainfall and depth, and is mediated by genomically divergent microorganisms.</title>
        <authorList>
            <person name="Diamond S."/>
            <person name="Andeer P.F."/>
            <person name="Li Z."/>
            <person name="Crits-Christoph A."/>
            <person name="Burstein D."/>
            <person name="Anantharaman K."/>
            <person name="Lane K.R."/>
            <person name="Thomas B.C."/>
            <person name="Pan C."/>
            <person name="Northen T.R."/>
            <person name="Banfield J.F."/>
        </authorList>
    </citation>
    <scope>NUCLEOTIDE SEQUENCE [LARGE SCALE GENOMIC DNA]</scope>
    <source>
        <strain evidence="7">WS_4</strain>
    </source>
</reference>
<keyword evidence="3" id="KW-0378">Hydrolase</keyword>
<organism evidence="7 8">
    <name type="scientific">Eiseniibacteriota bacterium</name>
    <dbReference type="NCBI Taxonomy" id="2212470"/>
    <lineage>
        <taxon>Bacteria</taxon>
        <taxon>Candidatus Eiseniibacteriota</taxon>
    </lineage>
</organism>